<name>A0ABR6L574_9HYPH</name>
<sequence>MDTQPRAEDEVLPQTDTQSEQTVAPEQPDASVQVAAGETVAPVEEAEVEADSQPEVGEPAMEATEPLELSAEETPGMIEPEIFEAEVFEAEQSPETTATEVQEPMAEGSTELETVALSPEDLAPEPGNADDEAIEPTPAEGLEIAATSVTEEEFTQLVDDALEAVGGILLFKMRIDDDGEDRHVAAASIGDGARRQFLLLSLPVSGGRLKVESASRSTSPLAKLAEAYVGVVEAFRAAA</sequence>
<keyword evidence="3" id="KW-1185">Reference proteome</keyword>
<comment type="caution">
    <text evidence="2">The sequence shown here is derived from an EMBL/GenBank/DDBJ whole genome shotgun (WGS) entry which is preliminary data.</text>
</comment>
<protein>
    <submittedName>
        <fullName evidence="2">Uncharacterized protein</fullName>
    </submittedName>
</protein>
<feature type="region of interest" description="Disordered" evidence="1">
    <location>
        <begin position="1"/>
        <end position="66"/>
    </location>
</feature>
<reference evidence="2 3" key="1">
    <citation type="submission" date="2020-08" db="EMBL/GenBank/DDBJ databases">
        <title>Genomic Encyclopedia of Type Strains, Phase IV (KMG-IV): sequencing the most valuable type-strain genomes for metagenomic binning, comparative biology and taxonomic classification.</title>
        <authorList>
            <person name="Goeker M."/>
        </authorList>
    </citation>
    <scope>NUCLEOTIDE SEQUENCE [LARGE SCALE GENOMIC DNA]</scope>
    <source>
        <strain evidence="2 3">DSM 7050</strain>
    </source>
</reference>
<feature type="compositionally biased region" description="Polar residues" evidence="1">
    <location>
        <begin position="14"/>
        <end position="24"/>
    </location>
</feature>
<feature type="compositionally biased region" description="Low complexity" evidence="1">
    <location>
        <begin position="34"/>
        <end position="43"/>
    </location>
</feature>
<dbReference type="RefSeq" id="WP_246389644.1">
    <property type="nucleotide sequence ID" value="NZ_BAAAVZ010000003.1"/>
</dbReference>
<accession>A0ABR6L574</accession>
<evidence type="ECO:0000313" key="2">
    <source>
        <dbReference type="EMBL" id="MBB4651895.1"/>
    </source>
</evidence>
<dbReference type="EMBL" id="JACHOT010000005">
    <property type="protein sequence ID" value="MBB4651895.1"/>
    <property type="molecule type" value="Genomic_DNA"/>
</dbReference>
<organism evidence="2 3">
    <name type="scientific">Aminobacter niigataensis</name>
    <dbReference type="NCBI Taxonomy" id="83265"/>
    <lineage>
        <taxon>Bacteria</taxon>
        <taxon>Pseudomonadati</taxon>
        <taxon>Pseudomonadota</taxon>
        <taxon>Alphaproteobacteria</taxon>
        <taxon>Hyphomicrobiales</taxon>
        <taxon>Phyllobacteriaceae</taxon>
        <taxon>Aminobacter</taxon>
    </lineage>
</organism>
<gene>
    <name evidence="2" type="ORF">GGQ99_003668</name>
</gene>
<evidence type="ECO:0000313" key="3">
    <source>
        <dbReference type="Proteomes" id="UP000539538"/>
    </source>
</evidence>
<proteinExistence type="predicted"/>
<dbReference type="Proteomes" id="UP000539538">
    <property type="component" value="Unassembled WGS sequence"/>
</dbReference>
<evidence type="ECO:0000256" key="1">
    <source>
        <dbReference type="SAM" id="MobiDB-lite"/>
    </source>
</evidence>